<feature type="transmembrane region" description="Helical" evidence="8">
    <location>
        <begin position="20"/>
        <end position="40"/>
    </location>
</feature>
<keyword evidence="4" id="KW-0808">Transferase</keyword>
<proteinExistence type="predicted"/>
<evidence type="ECO:0000256" key="6">
    <source>
        <dbReference type="ARBA" id="ARBA00022989"/>
    </source>
</evidence>
<dbReference type="InterPro" id="IPR012549">
    <property type="entry name" value="EptA-like_N"/>
</dbReference>
<organism evidence="11 12">
    <name type="scientific">Candidatus Propionivibrio aalborgensis</name>
    <dbReference type="NCBI Taxonomy" id="1860101"/>
    <lineage>
        <taxon>Bacteria</taxon>
        <taxon>Pseudomonadati</taxon>
        <taxon>Pseudomonadota</taxon>
        <taxon>Betaproteobacteria</taxon>
        <taxon>Rhodocyclales</taxon>
        <taxon>Rhodocyclaceae</taxon>
        <taxon>Propionivibrio</taxon>
    </lineage>
</organism>
<evidence type="ECO:0000313" key="12">
    <source>
        <dbReference type="Proteomes" id="UP000199600"/>
    </source>
</evidence>
<feature type="transmembrane region" description="Helical" evidence="8">
    <location>
        <begin position="85"/>
        <end position="106"/>
    </location>
</feature>
<sequence>MTILAAALARWRQWRPSLRVETLALIASVFFSVACNGSFWEASLAGRALSQPATWLFAAGLFTAVTSIHFILLCLLLNRWTAKPLLGLIIVVTAFATYYMGTFTVFLDPSMLRNVLRTDTKEAGELLNPGMLPSLLVLAVLPLLVLWRIRLRLDSFWRALLIRLLTVFVAVLLVAGALLAVFQDVAPLMRNNKEIRYLITPANYLYSLVRVISADASTAGRPRLQIGLDATRAESWRQREKPALVVIVVGETARTANWGLSGYARQTTPELARLGVINFSQVTSCGTNTEVSVPCLFSVYGRRNYDEGKIRGSESLLNVLARADFRVIWRDNQSGCKGVCEGVEEDKLGNSKVPEWCDGDRCLDEILLHGLDQVLADSKGSLVLVLHQLGNHGPAYFKRYPPAFRKYEPTCDSADLAKCSQEAIVNTYDNALLYTDHMLAQTIAFLTKQDRKYHTAMIYLSDHGESLGENGLYLHGVPYSIAPKVQTEVPMVMWFSPGFAKSFSLDTDCLRQRSSLPASHDNLFHSVLGLLDVRTSVYDSEMDLSATCRHQ</sequence>
<dbReference type="EMBL" id="FLQY01000390">
    <property type="protein sequence ID" value="SBT11036.1"/>
    <property type="molecule type" value="Genomic_DNA"/>
</dbReference>
<reference evidence="11 12" key="1">
    <citation type="submission" date="2016-06" db="EMBL/GenBank/DDBJ databases">
        <authorList>
            <person name="Kjaerup R.B."/>
            <person name="Dalgaard T.S."/>
            <person name="Juul-Madsen H.R."/>
        </authorList>
    </citation>
    <scope>NUCLEOTIDE SEQUENCE [LARGE SCALE GENOMIC DNA]</scope>
    <source>
        <strain evidence="11">2</strain>
    </source>
</reference>
<feature type="domain" description="Sulfatase N-terminal" evidence="9">
    <location>
        <begin position="245"/>
        <end position="533"/>
    </location>
</feature>
<name>A0A1A8Y258_9RHOO</name>
<evidence type="ECO:0000256" key="4">
    <source>
        <dbReference type="ARBA" id="ARBA00022679"/>
    </source>
</evidence>
<feature type="transmembrane region" description="Helical" evidence="8">
    <location>
        <begin position="159"/>
        <end position="182"/>
    </location>
</feature>
<dbReference type="InterPro" id="IPR040423">
    <property type="entry name" value="PEA_transferase"/>
</dbReference>
<dbReference type="GO" id="GO:0016776">
    <property type="term" value="F:phosphotransferase activity, phosphate group as acceptor"/>
    <property type="evidence" value="ECO:0007669"/>
    <property type="project" value="TreeGrafter"/>
</dbReference>
<evidence type="ECO:0000256" key="8">
    <source>
        <dbReference type="SAM" id="Phobius"/>
    </source>
</evidence>
<accession>A0A1A8Y258</accession>
<dbReference type="SUPFAM" id="SSF53649">
    <property type="entry name" value="Alkaline phosphatase-like"/>
    <property type="match status" value="1"/>
</dbReference>
<evidence type="ECO:0000256" key="1">
    <source>
        <dbReference type="ARBA" id="ARBA00004429"/>
    </source>
</evidence>
<evidence type="ECO:0000256" key="5">
    <source>
        <dbReference type="ARBA" id="ARBA00022692"/>
    </source>
</evidence>
<evidence type="ECO:0000259" key="9">
    <source>
        <dbReference type="Pfam" id="PF00884"/>
    </source>
</evidence>
<dbReference type="Gene3D" id="3.40.720.10">
    <property type="entry name" value="Alkaline Phosphatase, subunit A"/>
    <property type="match status" value="1"/>
</dbReference>
<dbReference type="AlphaFoldDB" id="A0A1A8Y258"/>
<dbReference type="Pfam" id="PF08019">
    <property type="entry name" value="EptA_B_N"/>
    <property type="match status" value="1"/>
</dbReference>
<dbReference type="GO" id="GO:0005886">
    <property type="term" value="C:plasma membrane"/>
    <property type="evidence" value="ECO:0007669"/>
    <property type="project" value="UniProtKB-SubCell"/>
</dbReference>
<dbReference type="PANTHER" id="PTHR30443:SF0">
    <property type="entry name" value="PHOSPHOETHANOLAMINE TRANSFERASE EPTA"/>
    <property type="match status" value="1"/>
</dbReference>
<dbReference type="InterPro" id="IPR058130">
    <property type="entry name" value="PEA_transf_C"/>
</dbReference>
<keyword evidence="12" id="KW-1185">Reference proteome</keyword>
<keyword evidence="11" id="KW-0378">Hydrolase</keyword>
<keyword evidence="2" id="KW-1003">Cell membrane</keyword>
<feature type="domain" description="Phosphoethanolamine transferase N-terminal" evidence="10">
    <location>
        <begin position="66"/>
        <end position="214"/>
    </location>
</feature>
<dbReference type="PANTHER" id="PTHR30443">
    <property type="entry name" value="INNER MEMBRANE PROTEIN"/>
    <property type="match status" value="1"/>
</dbReference>
<dbReference type="CDD" id="cd16017">
    <property type="entry name" value="LptA"/>
    <property type="match status" value="1"/>
</dbReference>
<dbReference type="GO" id="GO:0016787">
    <property type="term" value="F:hydrolase activity"/>
    <property type="evidence" value="ECO:0007669"/>
    <property type="project" value="UniProtKB-KW"/>
</dbReference>
<dbReference type="InterPro" id="IPR000917">
    <property type="entry name" value="Sulfatase_N"/>
</dbReference>
<evidence type="ECO:0000256" key="3">
    <source>
        <dbReference type="ARBA" id="ARBA00022519"/>
    </source>
</evidence>
<comment type="subcellular location">
    <subcellularLocation>
        <location evidence="1">Cell inner membrane</location>
        <topology evidence="1">Multi-pass membrane protein</topology>
    </subcellularLocation>
</comment>
<feature type="transmembrane region" description="Helical" evidence="8">
    <location>
        <begin position="126"/>
        <end position="147"/>
    </location>
</feature>
<evidence type="ECO:0000256" key="2">
    <source>
        <dbReference type="ARBA" id="ARBA00022475"/>
    </source>
</evidence>
<evidence type="ECO:0000259" key="10">
    <source>
        <dbReference type="Pfam" id="PF08019"/>
    </source>
</evidence>
<gene>
    <name evidence="11" type="ORF">PROAA_850010</name>
</gene>
<keyword evidence="5 8" id="KW-0812">Transmembrane</keyword>
<dbReference type="NCBIfam" id="NF028537">
    <property type="entry name" value="P_eth_NH2_trans"/>
    <property type="match status" value="1"/>
</dbReference>
<dbReference type="GO" id="GO:0009244">
    <property type="term" value="P:lipopolysaccharide core region biosynthetic process"/>
    <property type="evidence" value="ECO:0007669"/>
    <property type="project" value="TreeGrafter"/>
</dbReference>
<keyword evidence="3" id="KW-0997">Cell inner membrane</keyword>
<dbReference type="InterPro" id="IPR017850">
    <property type="entry name" value="Alkaline_phosphatase_core_sf"/>
</dbReference>
<keyword evidence="7 8" id="KW-0472">Membrane</keyword>
<dbReference type="Proteomes" id="UP000199600">
    <property type="component" value="Unassembled WGS sequence"/>
</dbReference>
<dbReference type="RefSeq" id="WP_186412584.1">
    <property type="nucleotide sequence ID" value="NZ_FLQY01000390.1"/>
</dbReference>
<evidence type="ECO:0000313" key="11">
    <source>
        <dbReference type="EMBL" id="SBT11036.1"/>
    </source>
</evidence>
<protein>
    <submittedName>
        <fullName evidence="11">Putative membrane-associated, metal-dependent hydrolase</fullName>
    </submittedName>
</protein>
<dbReference type="Pfam" id="PF00884">
    <property type="entry name" value="Sulfatase"/>
    <property type="match status" value="1"/>
</dbReference>
<keyword evidence="6 8" id="KW-1133">Transmembrane helix</keyword>
<evidence type="ECO:0000256" key="7">
    <source>
        <dbReference type="ARBA" id="ARBA00023136"/>
    </source>
</evidence>
<feature type="transmembrane region" description="Helical" evidence="8">
    <location>
        <begin position="55"/>
        <end position="78"/>
    </location>
</feature>